<dbReference type="Proteomes" id="UP000000763">
    <property type="component" value="Chromosome 5"/>
</dbReference>
<reference evidence="3" key="2">
    <citation type="journal article" date="2008" name="Nucleic Acids Res.">
        <title>The rice annotation project database (RAP-DB): 2008 update.</title>
        <authorList>
            <consortium name="The rice annotation project (RAP)"/>
        </authorList>
    </citation>
    <scope>GENOME REANNOTATION</scope>
    <source>
        <strain evidence="3">cv. Nipponbare</strain>
    </source>
</reference>
<accession>C7J2S7</accession>
<protein>
    <submittedName>
        <fullName evidence="2">Os05g0117666 protein</fullName>
    </submittedName>
</protein>
<dbReference type="EMBL" id="AP008211">
    <property type="protein sequence ID" value="BAH92913.1"/>
    <property type="molecule type" value="Genomic_DNA"/>
</dbReference>
<proteinExistence type="predicted"/>
<reference evidence="2 3" key="1">
    <citation type="journal article" date="2005" name="Nature">
        <title>The map-based sequence of the rice genome.</title>
        <authorList>
            <consortium name="International rice genome sequencing project (IRGSP)"/>
            <person name="Matsumoto T."/>
            <person name="Wu J."/>
            <person name="Kanamori H."/>
            <person name="Katayose Y."/>
            <person name="Fujisawa M."/>
            <person name="Namiki N."/>
            <person name="Mizuno H."/>
            <person name="Yamamoto K."/>
            <person name="Antonio B.A."/>
            <person name="Baba T."/>
            <person name="Sakata K."/>
            <person name="Nagamura Y."/>
            <person name="Aoki H."/>
            <person name="Arikawa K."/>
            <person name="Arita K."/>
            <person name="Bito T."/>
            <person name="Chiden Y."/>
            <person name="Fujitsuka N."/>
            <person name="Fukunaka R."/>
            <person name="Hamada M."/>
            <person name="Harada C."/>
            <person name="Hayashi A."/>
            <person name="Hijishita S."/>
            <person name="Honda M."/>
            <person name="Hosokawa S."/>
            <person name="Ichikawa Y."/>
            <person name="Idonuma A."/>
            <person name="Iijima M."/>
            <person name="Ikeda M."/>
            <person name="Ikeno M."/>
            <person name="Ito K."/>
            <person name="Ito S."/>
            <person name="Ito T."/>
            <person name="Ito Y."/>
            <person name="Ito Y."/>
            <person name="Iwabuchi A."/>
            <person name="Kamiya K."/>
            <person name="Karasawa W."/>
            <person name="Kurita K."/>
            <person name="Katagiri S."/>
            <person name="Kikuta A."/>
            <person name="Kobayashi H."/>
            <person name="Kobayashi N."/>
            <person name="Machita K."/>
            <person name="Maehara T."/>
            <person name="Masukawa M."/>
            <person name="Mizubayashi T."/>
            <person name="Mukai Y."/>
            <person name="Nagasaki H."/>
            <person name="Nagata Y."/>
            <person name="Naito S."/>
            <person name="Nakashima M."/>
            <person name="Nakama Y."/>
            <person name="Nakamichi Y."/>
            <person name="Nakamura M."/>
            <person name="Meguro A."/>
            <person name="Negishi M."/>
            <person name="Ohta I."/>
            <person name="Ohta T."/>
            <person name="Okamoto M."/>
            <person name="Ono N."/>
            <person name="Saji S."/>
            <person name="Sakaguchi M."/>
            <person name="Sakai K."/>
            <person name="Shibata M."/>
            <person name="Shimokawa T."/>
            <person name="Song J."/>
            <person name="Takazaki Y."/>
            <person name="Terasawa K."/>
            <person name="Tsugane M."/>
            <person name="Tsuji K."/>
            <person name="Ueda S."/>
            <person name="Waki K."/>
            <person name="Yamagata H."/>
            <person name="Yamamoto M."/>
            <person name="Yamamoto S."/>
            <person name="Yamane H."/>
            <person name="Yoshiki S."/>
            <person name="Yoshihara R."/>
            <person name="Yukawa K."/>
            <person name="Zhong H."/>
            <person name="Yano M."/>
            <person name="Yuan Q."/>
            <person name="Ouyang S."/>
            <person name="Liu J."/>
            <person name="Jones K.M."/>
            <person name="Gansberger K."/>
            <person name="Moffat K."/>
            <person name="Hill J."/>
            <person name="Bera J."/>
            <person name="Fadrosh D."/>
            <person name="Jin S."/>
            <person name="Johri S."/>
            <person name="Kim M."/>
            <person name="Overton L."/>
            <person name="Reardon M."/>
            <person name="Tsitrin T."/>
            <person name="Vuong H."/>
            <person name="Weaver B."/>
            <person name="Ciecko A."/>
            <person name="Tallon L."/>
            <person name="Jackson J."/>
            <person name="Pai G."/>
            <person name="Aken S.V."/>
            <person name="Utterback T."/>
            <person name="Reidmuller S."/>
            <person name="Feldblyum T."/>
            <person name="Hsiao J."/>
            <person name="Zismann V."/>
            <person name="Iobst S."/>
            <person name="de Vazeille A.R."/>
            <person name="Buell C.R."/>
            <person name="Ying K."/>
            <person name="Li Y."/>
            <person name="Lu T."/>
            <person name="Huang Y."/>
            <person name="Zhao Q."/>
            <person name="Feng Q."/>
            <person name="Zhang L."/>
            <person name="Zhu J."/>
            <person name="Weng Q."/>
            <person name="Mu J."/>
            <person name="Lu Y."/>
            <person name="Fan D."/>
            <person name="Liu Y."/>
            <person name="Guan J."/>
            <person name="Zhang Y."/>
            <person name="Yu S."/>
            <person name="Liu X."/>
            <person name="Zhang Y."/>
            <person name="Hong G."/>
            <person name="Han B."/>
            <person name="Choisne N."/>
            <person name="Demange N."/>
            <person name="Orjeda G."/>
            <person name="Samain S."/>
            <person name="Cattolico L."/>
            <person name="Pelletier E."/>
            <person name="Couloux A."/>
            <person name="Segurens B."/>
            <person name="Wincker P."/>
            <person name="D'Hont A."/>
            <person name="Scarpelli C."/>
            <person name="Weissenbach J."/>
            <person name="Salanoubat M."/>
            <person name="Quetier F."/>
            <person name="Yu Y."/>
            <person name="Kim H.R."/>
            <person name="Rambo T."/>
            <person name="Currie J."/>
            <person name="Collura K."/>
            <person name="Luo M."/>
            <person name="Yang T."/>
            <person name="Ammiraju J.S.S."/>
            <person name="Engler F."/>
            <person name="Soderlund C."/>
            <person name="Wing R.A."/>
            <person name="Palmer L.E."/>
            <person name="de la Bastide M."/>
            <person name="Spiegel L."/>
            <person name="Nascimento L."/>
            <person name="Zutavern T."/>
            <person name="O'Shaughnessy A."/>
            <person name="Dike S."/>
            <person name="Dedhia N."/>
            <person name="Preston R."/>
            <person name="Balija V."/>
            <person name="McCombie W.R."/>
            <person name="Chow T."/>
            <person name="Chen H."/>
            <person name="Chung M."/>
            <person name="Chen C."/>
            <person name="Shaw J."/>
            <person name="Wu H."/>
            <person name="Hsiao K."/>
            <person name="Chao Y."/>
            <person name="Chu M."/>
            <person name="Cheng C."/>
            <person name="Hour A."/>
            <person name="Lee P."/>
            <person name="Lin S."/>
            <person name="Lin Y."/>
            <person name="Liou J."/>
            <person name="Liu S."/>
            <person name="Hsing Y."/>
            <person name="Raghuvanshi S."/>
            <person name="Mohanty A."/>
            <person name="Bharti A.K."/>
            <person name="Gaur A."/>
            <person name="Gupta V."/>
            <person name="Kumar D."/>
            <person name="Ravi V."/>
            <person name="Vij S."/>
            <person name="Kapur A."/>
            <person name="Khurana P."/>
            <person name="Khurana P."/>
            <person name="Khurana J.P."/>
            <person name="Tyagi A.K."/>
            <person name="Gaikwad K."/>
            <person name="Singh A."/>
            <person name="Dalal V."/>
            <person name="Srivastava S."/>
            <person name="Dixit A."/>
            <person name="Pal A.K."/>
            <person name="Ghazi I.A."/>
            <person name="Yadav M."/>
            <person name="Pandit A."/>
            <person name="Bhargava A."/>
            <person name="Sureshbabu K."/>
            <person name="Batra K."/>
            <person name="Sharma T.R."/>
            <person name="Mohapatra T."/>
            <person name="Singh N.K."/>
            <person name="Messing J."/>
            <person name="Nelson A.B."/>
            <person name="Fuks G."/>
            <person name="Kavchok S."/>
            <person name="Keizer G."/>
            <person name="Linton E."/>
            <person name="Llaca V."/>
            <person name="Song R."/>
            <person name="Tanyolac B."/>
            <person name="Young S."/>
            <person name="Ho-Il K."/>
            <person name="Hahn J.H."/>
            <person name="Sangsakoo G."/>
            <person name="Vanavichit A."/>
            <person name="de Mattos Luiz.A.T."/>
            <person name="Zimmer P.D."/>
            <person name="Malone G."/>
            <person name="Dellagostin O."/>
            <person name="de Oliveira A.C."/>
            <person name="Bevan M."/>
            <person name="Bancroft I."/>
            <person name="Minx P."/>
            <person name="Cordum H."/>
            <person name="Wilson R."/>
            <person name="Cheng Z."/>
            <person name="Jin W."/>
            <person name="Jiang J."/>
            <person name="Leong S.A."/>
            <person name="Iwama H."/>
            <person name="Gojobori T."/>
            <person name="Itoh T."/>
            <person name="Niimura Y."/>
            <person name="Fujii Y."/>
            <person name="Habara T."/>
            <person name="Sakai H."/>
            <person name="Sato Y."/>
            <person name="Wilson G."/>
            <person name="Kumar K."/>
            <person name="McCouch S."/>
            <person name="Juretic N."/>
            <person name="Hoen D."/>
            <person name="Wright S."/>
            <person name="Bruskiewich R."/>
            <person name="Bureau T."/>
            <person name="Miyao A."/>
            <person name="Hirochika H."/>
            <person name="Nishikawa T."/>
            <person name="Kadowaki K."/>
            <person name="Sugiura M."/>
            <person name="Burr B."/>
            <person name="Sasaki T."/>
        </authorList>
    </citation>
    <scope>NUCLEOTIDE SEQUENCE [LARGE SCALE GENOMIC DNA]</scope>
    <source>
        <strain evidence="3">cv. Nipponbare</strain>
    </source>
</reference>
<organism evidence="2 3">
    <name type="scientific">Oryza sativa subsp. japonica</name>
    <name type="common">Rice</name>
    <dbReference type="NCBI Taxonomy" id="39947"/>
    <lineage>
        <taxon>Eukaryota</taxon>
        <taxon>Viridiplantae</taxon>
        <taxon>Streptophyta</taxon>
        <taxon>Embryophyta</taxon>
        <taxon>Tracheophyta</taxon>
        <taxon>Spermatophyta</taxon>
        <taxon>Magnoliopsida</taxon>
        <taxon>Liliopsida</taxon>
        <taxon>Poales</taxon>
        <taxon>Poaceae</taxon>
        <taxon>BOP clade</taxon>
        <taxon>Oryzoideae</taxon>
        <taxon>Oryzeae</taxon>
        <taxon>Oryzinae</taxon>
        <taxon>Oryza</taxon>
        <taxon>Oryza sativa</taxon>
    </lineage>
</organism>
<evidence type="ECO:0000313" key="3">
    <source>
        <dbReference type="Proteomes" id="UP000000763"/>
    </source>
</evidence>
<feature type="region of interest" description="Disordered" evidence="1">
    <location>
        <begin position="1"/>
        <end position="32"/>
    </location>
</feature>
<evidence type="ECO:0000313" key="2">
    <source>
        <dbReference type="EMBL" id="BAH92913.1"/>
    </source>
</evidence>
<dbReference type="KEGG" id="dosa:Os05g0117666"/>
<dbReference type="AlphaFoldDB" id="C7J2S7"/>
<sequence>MATMARSRVKEGAAKKKQVPPEEQGGDFENSSWSLSMTETHASIDHSKFDEQLTSKIDESLVFACFMSKPSWICCSTDEEDAPISRRSSALARHGVKQRRSSGVLKSSLSVATKPTRRRRSIFGRHDVFFRCFEKFIICRYKTEQHQVQDSDSGVNSDAFGH</sequence>
<evidence type="ECO:0000256" key="1">
    <source>
        <dbReference type="SAM" id="MobiDB-lite"/>
    </source>
</evidence>
<gene>
    <name evidence="2" type="ordered locus">Os05g0117666</name>
</gene>
<name>C7J2S7_ORYSJ</name>